<sequence>MALYETWKKEDIESLKSRIRDCQTEIVMHLCRISSENAQISTVQLRQLIDETDLTRSERIQQFDRLDKRLTAIGDEIELITKKVIKPDDSGIARAFIKDELQILTANVSELSLLERKFSREERILANLNFDQRPSRHDVIAEATLTKSSSR</sequence>
<gene>
    <name evidence="1" type="ORF">K444DRAFT_668312</name>
</gene>
<protein>
    <submittedName>
        <fullName evidence="1">Uncharacterized protein</fullName>
    </submittedName>
</protein>
<dbReference type="GeneID" id="36595471"/>
<name>A0A2J6SR47_9HELO</name>
<dbReference type="Proteomes" id="UP000235371">
    <property type="component" value="Unassembled WGS sequence"/>
</dbReference>
<evidence type="ECO:0000313" key="1">
    <source>
        <dbReference type="EMBL" id="PMD53220.1"/>
    </source>
</evidence>
<organism evidence="1 2">
    <name type="scientific">Hyaloscypha bicolor E</name>
    <dbReference type="NCBI Taxonomy" id="1095630"/>
    <lineage>
        <taxon>Eukaryota</taxon>
        <taxon>Fungi</taxon>
        <taxon>Dikarya</taxon>
        <taxon>Ascomycota</taxon>
        <taxon>Pezizomycotina</taxon>
        <taxon>Leotiomycetes</taxon>
        <taxon>Helotiales</taxon>
        <taxon>Hyaloscyphaceae</taxon>
        <taxon>Hyaloscypha</taxon>
        <taxon>Hyaloscypha bicolor</taxon>
    </lineage>
</organism>
<dbReference type="InParanoid" id="A0A2J6SR47"/>
<dbReference type="AlphaFoldDB" id="A0A2J6SR47"/>
<dbReference type="EMBL" id="KZ613891">
    <property type="protein sequence ID" value="PMD53220.1"/>
    <property type="molecule type" value="Genomic_DNA"/>
</dbReference>
<reference evidence="1 2" key="1">
    <citation type="submission" date="2016-04" db="EMBL/GenBank/DDBJ databases">
        <title>A degradative enzymes factory behind the ericoid mycorrhizal symbiosis.</title>
        <authorList>
            <consortium name="DOE Joint Genome Institute"/>
            <person name="Martino E."/>
            <person name="Morin E."/>
            <person name="Grelet G."/>
            <person name="Kuo A."/>
            <person name="Kohler A."/>
            <person name="Daghino S."/>
            <person name="Barry K."/>
            <person name="Choi C."/>
            <person name="Cichocki N."/>
            <person name="Clum A."/>
            <person name="Copeland A."/>
            <person name="Hainaut M."/>
            <person name="Haridas S."/>
            <person name="Labutti K."/>
            <person name="Lindquist E."/>
            <person name="Lipzen A."/>
            <person name="Khouja H.-R."/>
            <person name="Murat C."/>
            <person name="Ohm R."/>
            <person name="Olson A."/>
            <person name="Spatafora J."/>
            <person name="Veneault-Fourrey C."/>
            <person name="Henrissat B."/>
            <person name="Grigoriev I."/>
            <person name="Martin F."/>
            <person name="Perotto S."/>
        </authorList>
    </citation>
    <scope>NUCLEOTIDE SEQUENCE [LARGE SCALE GENOMIC DNA]</scope>
    <source>
        <strain evidence="1 2">E</strain>
    </source>
</reference>
<dbReference type="RefSeq" id="XP_024730124.1">
    <property type="nucleotide sequence ID" value="XM_024887395.1"/>
</dbReference>
<evidence type="ECO:0000313" key="2">
    <source>
        <dbReference type="Proteomes" id="UP000235371"/>
    </source>
</evidence>
<accession>A0A2J6SR47</accession>
<keyword evidence="2" id="KW-1185">Reference proteome</keyword>
<proteinExistence type="predicted"/>